<comment type="caution">
    <text evidence="2">The sequence shown here is derived from an EMBL/GenBank/DDBJ whole genome shotgun (WGS) entry which is preliminary data.</text>
</comment>
<protein>
    <submittedName>
        <fullName evidence="2">Uncharacterized protein</fullName>
    </submittedName>
</protein>
<keyword evidence="3" id="KW-1185">Reference proteome</keyword>
<feature type="transmembrane region" description="Helical" evidence="1">
    <location>
        <begin position="46"/>
        <end position="69"/>
    </location>
</feature>
<evidence type="ECO:0000313" key="2">
    <source>
        <dbReference type="EMBL" id="GMI36829.1"/>
    </source>
</evidence>
<feature type="transmembrane region" description="Helical" evidence="1">
    <location>
        <begin position="14"/>
        <end position="34"/>
    </location>
</feature>
<keyword evidence="1" id="KW-0472">Membrane</keyword>
<dbReference type="AlphaFoldDB" id="A0A9W7L7Z2"/>
<gene>
    <name evidence="2" type="ORF">TrRE_jg6775</name>
</gene>
<keyword evidence="1" id="KW-1133">Transmembrane helix</keyword>
<evidence type="ECO:0000256" key="1">
    <source>
        <dbReference type="SAM" id="Phobius"/>
    </source>
</evidence>
<organism evidence="2 3">
    <name type="scientific">Triparma retinervis</name>
    <dbReference type="NCBI Taxonomy" id="2557542"/>
    <lineage>
        <taxon>Eukaryota</taxon>
        <taxon>Sar</taxon>
        <taxon>Stramenopiles</taxon>
        <taxon>Ochrophyta</taxon>
        <taxon>Bolidophyceae</taxon>
        <taxon>Parmales</taxon>
        <taxon>Triparmaceae</taxon>
        <taxon>Triparma</taxon>
    </lineage>
</organism>
<reference evidence="2" key="1">
    <citation type="submission" date="2022-07" db="EMBL/GenBank/DDBJ databases">
        <title>Genome analysis of Parmales, a sister group of diatoms, reveals the evolutionary specialization of diatoms from phago-mixotrophs to photoautotrophs.</title>
        <authorList>
            <person name="Ban H."/>
            <person name="Sato S."/>
            <person name="Yoshikawa S."/>
            <person name="Kazumasa Y."/>
            <person name="Nakamura Y."/>
            <person name="Ichinomiya M."/>
            <person name="Saitoh K."/>
            <person name="Sato N."/>
            <person name="Blanc-Mathieu R."/>
            <person name="Endo H."/>
            <person name="Kuwata A."/>
            <person name="Ogata H."/>
        </authorList>
    </citation>
    <scope>NUCLEOTIDE SEQUENCE</scope>
</reference>
<dbReference type="Proteomes" id="UP001165082">
    <property type="component" value="Unassembled WGS sequence"/>
</dbReference>
<keyword evidence="1" id="KW-0812">Transmembrane</keyword>
<proteinExistence type="predicted"/>
<evidence type="ECO:0000313" key="3">
    <source>
        <dbReference type="Proteomes" id="UP001165082"/>
    </source>
</evidence>
<name>A0A9W7L7Z2_9STRA</name>
<sequence>MAPTDINSDVTNNLAYAGCAMAAISAVYGVFWSIDRYKKVPCGMAFFQFFTLIFSLAVLIISCLNVGHWKDAFLGLDDMFNDYCEALGPCEDALKGRQNAVVGFGCAFVGMLYQCYAAAQPRELVVDGKYGTGAFGAAERLV</sequence>
<dbReference type="EMBL" id="BRXZ01007957">
    <property type="protein sequence ID" value="GMI36829.1"/>
    <property type="molecule type" value="Genomic_DNA"/>
</dbReference>
<accession>A0A9W7L7Z2</accession>